<dbReference type="SUPFAM" id="SSF81901">
    <property type="entry name" value="HCP-like"/>
    <property type="match status" value="3"/>
</dbReference>
<dbReference type="Gene3D" id="1.25.40.10">
    <property type="entry name" value="Tetratricopeptide repeat domain"/>
    <property type="match status" value="2"/>
</dbReference>
<dbReference type="InterPro" id="IPR011990">
    <property type="entry name" value="TPR-like_helical_dom_sf"/>
</dbReference>
<dbReference type="InterPro" id="IPR050767">
    <property type="entry name" value="Sel1_AlgK"/>
</dbReference>
<dbReference type="Proteomes" id="UP000502894">
    <property type="component" value="Chromosome"/>
</dbReference>
<dbReference type="AlphaFoldDB" id="A0A6F8T7L3"/>
<dbReference type="Pfam" id="PF08238">
    <property type="entry name" value="Sel1"/>
    <property type="match status" value="7"/>
</dbReference>
<dbReference type="RefSeq" id="WP_173237768.1">
    <property type="nucleotide sequence ID" value="NZ_AP022839.1"/>
</dbReference>
<evidence type="ECO:0000313" key="2">
    <source>
        <dbReference type="Proteomes" id="UP000502894"/>
    </source>
</evidence>
<name>A0A6F8T7L3_9GAMM</name>
<proteinExistence type="predicted"/>
<dbReference type="KEGG" id="lant:TUM19329_28100"/>
<dbReference type="EMBL" id="AP022839">
    <property type="protein sequence ID" value="BCA96449.1"/>
    <property type="molecule type" value="Genomic_DNA"/>
</dbReference>
<keyword evidence="2" id="KW-1185">Reference proteome</keyword>
<protein>
    <submittedName>
        <fullName evidence="1">Uncharacterized protein</fullName>
    </submittedName>
</protein>
<dbReference type="SMART" id="SM00671">
    <property type="entry name" value="SEL1"/>
    <property type="match status" value="6"/>
</dbReference>
<dbReference type="PANTHER" id="PTHR11102">
    <property type="entry name" value="SEL-1-LIKE PROTEIN"/>
    <property type="match status" value="1"/>
</dbReference>
<organism evidence="1 2">
    <name type="scientific">Legionella antarctica</name>
    <dbReference type="NCBI Taxonomy" id="2708020"/>
    <lineage>
        <taxon>Bacteria</taxon>
        <taxon>Pseudomonadati</taxon>
        <taxon>Pseudomonadota</taxon>
        <taxon>Gammaproteobacteria</taxon>
        <taxon>Legionellales</taxon>
        <taxon>Legionellaceae</taxon>
        <taxon>Legionella</taxon>
    </lineage>
</organism>
<sequence length="629" mass="70261">MPNSAYTSEMTLDSIAQSNSSGVDKLVAITHLMLRGNYQFIHHWIFLIKMHKKEAIPVITALIDDYETDSKPNGPTLYLRALIYQQLNEDNLAIELLEQAIERGSDAAFVSRANMYSKGLGGPKELDKAVELYKKAIALKNSSAKACLANLYLYIQKDPQKRDEAIELLQEAIADNSTEAMFVYAEFRMHHVSQTAENAVEIVKLLEKGSSLGNTQCMLLLAQLHLTRQGLRHDFDKTNDLFDLAVAWGNDPEKVANARLNGLGEGDCKNLAKGIDLLEQAIAWGNVSAMVTRAYTHCLGQGGPKDDLKAIELLEPAIAMENTRAMYLRAMMYIKGEGGAKDIVKGIELLDQAITLNSAESMSLRALLHQAGEGGPVNFSAAVTLYEQAMAMRDITAFTKRALMHIRAQGGPEDLDRAVKLLRQANQLEMLSSLAFTFVKQKPQPDYTKAAKLYRLVAKYLPGNHGVDGLICNQAKHPGFRYHLAMHQGKVEEACAVILQANSEDISFIKFECHHFLEDEAHWHKLHEMVIQLSDMASHSSNRAPRWFRLMSHFLKISQKKNLNLPAERFEKLIEECNSALSTLSSITDFGLLPLPQGKDIAEGSLKRKHLELELDDSMMWSNGFVHSR</sequence>
<evidence type="ECO:0000313" key="1">
    <source>
        <dbReference type="EMBL" id="BCA96449.1"/>
    </source>
</evidence>
<reference evidence="1" key="1">
    <citation type="journal article" date="2020" name="Microbiol. Resour. Announc.">
        <title>Complete Genome Sequence of Novel Psychrotolerant Legionella Strain TUM19329, Isolated from Antarctic Lake Sediment.</title>
        <authorList>
            <person name="Shimada S."/>
            <person name="Nakai R."/>
            <person name="Aoki K."/>
            <person name="Shimoeda N."/>
            <person name="Ohno G."/>
            <person name="Miyazaki Y."/>
            <person name="Kudoh S."/>
            <person name="Imura S."/>
            <person name="Watanabe K."/>
            <person name="Ishii Y."/>
            <person name="Tateda K."/>
        </authorList>
    </citation>
    <scope>NUCLEOTIDE SEQUENCE [LARGE SCALE GENOMIC DNA]</scope>
    <source>
        <strain evidence="1">TUM19329</strain>
    </source>
</reference>
<dbReference type="PANTHER" id="PTHR11102:SF160">
    <property type="entry name" value="ERAD-ASSOCIATED E3 UBIQUITIN-PROTEIN LIGASE COMPONENT HRD3"/>
    <property type="match status" value="1"/>
</dbReference>
<accession>A0A6F8T7L3</accession>
<dbReference type="InterPro" id="IPR006597">
    <property type="entry name" value="Sel1-like"/>
</dbReference>
<gene>
    <name evidence="1" type="ORF">TUM19329_28100</name>
</gene>